<organism evidence="1 2">
    <name type="scientific">Rhizoctonia solani</name>
    <dbReference type="NCBI Taxonomy" id="456999"/>
    <lineage>
        <taxon>Eukaryota</taxon>
        <taxon>Fungi</taxon>
        <taxon>Dikarya</taxon>
        <taxon>Basidiomycota</taxon>
        <taxon>Agaricomycotina</taxon>
        <taxon>Agaricomycetes</taxon>
        <taxon>Cantharellales</taxon>
        <taxon>Ceratobasidiaceae</taxon>
        <taxon>Rhizoctonia</taxon>
    </lineage>
</organism>
<dbReference type="Proteomes" id="UP000663827">
    <property type="component" value="Unassembled WGS sequence"/>
</dbReference>
<reference evidence="1" key="1">
    <citation type="submission" date="2021-01" db="EMBL/GenBank/DDBJ databases">
        <authorList>
            <person name="Kaushik A."/>
        </authorList>
    </citation>
    <scope>NUCLEOTIDE SEQUENCE</scope>
    <source>
        <strain evidence="1">AG5</strain>
    </source>
</reference>
<proteinExistence type="predicted"/>
<protein>
    <submittedName>
        <fullName evidence="1">Uncharacterized protein</fullName>
    </submittedName>
</protein>
<dbReference type="EMBL" id="CAJNJQ010000868">
    <property type="protein sequence ID" value="CAE7105377.1"/>
    <property type="molecule type" value="Genomic_DNA"/>
</dbReference>
<evidence type="ECO:0000313" key="2">
    <source>
        <dbReference type="Proteomes" id="UP000663827"/>
    </source>
</evidence>
<comment type="caution">
    <text evidence="1">The sequence shown here is derived from an EMBL/GenBank/DDBJ whole genome shotgun (WGS) entry which is preliminary data.</text>
</comment>
<dbReference type="AlphaFoldDB" id="A0A8H3HMH2"/>
<sequence length="84" mass="9509">MILARRLLSTAVLSSRVYLLSEGSNGYDANLFSYSDISIARTTWPPVNSIITVFTGCFRPRSWPRKAMRLDVQSNLAEFKRPTP</sequence>
<name>A0A8H3HMH2_9AGAM</name>
<evidence type="ECO:0000313" key="1">
    <source>
        <dbReference type="EMBL" id="CAE7105377.1"/>
    </source>
</evidence>
<gene>
    <name evidence="1" type="ORF">RDB_LOCUS43837</name>
</gene>
<accession>A0A8H3HMH2</accession>